<feature type="region of interest" description="Disordered" evidence="1">
    <location>
        <begin position="1"/>
        <end position="44"/>
    </location>
</feature>
<feature type="compositionally biased region" description="Basic residues" evidence="1">
    <location>
        <begin position="58"/>
        <end position="68"/>
    </location>
</feature>
<dbReference type="Gene3D" id="3.60.10.10">
    <property type="entry name" value="Endonuclease/exonuclease/phosphatase"/>
    <property type="match status" value="1"/>
</dbReference>
<gene>
    <name evidence="2" type="ORF">ElyMa_006256900</name>
</gene>
<dbReference type="EMBL" id="BMAT01012569">
    <property type="protein sequence ID" value="GFR94735.1"/>
    <property type="molecule type" value="Genomic_DNA"/>
</dbReference>
<proteinExistence type="predicted"/>
<organism evidence="2 3">
    <name type="scientific">Elysia marginata</name>
    <dbReference type="NCBI Taxonomy" id="1093978"/>
    <lineage>
        <taxon>Eukaryota</taxon>
        <taxon>Metazoa</taxon>
        <taxon>Spiralia</taxon>
        <taxon>Lophotrochozoa</taxon>
        <taxon>Mollusca</taxon>
        <taxon>Gastropoda</taxon>
        <taxon>Heterobranchia</taxon>
        <taxon>Euthyneura</taxon>
        <taxon>Panpulmonata</taxon>
        <taxon>Sacoglossa</taxon>
        <taxon>Placobranchoidea</taxon>
        <taxon>Plakobranchidae</taxon>
        <taxon>Elysia</taxon>
    </lineage>
</organism>
<sequence length="201" mass="22119">MISFSNQKSDSPVSFETPREDQDSSFTGEGGSTTAGNSYDDGNVPDGGCGKHECRASSNHKKRRKKKLFKRNMKVGTWNVQTMMNLGKMQLLVQGLDSLGMNVTGLCEVRWNGEGRFNVGEHTVVYSGNTKGGSNGVAIILDKNYAAALKSFNAINDRILVVKLNTKKGILNIIQVYAPTSACLLEEIEEFYNNLQNLCKR</sequence>
<comment type="caution">
    <text evidence="2">The sequence shown here is derived from an EMBL/GenBank/DDBJ whole genome shotgun (WGS) entry which is preliminary data.</text>
</comment>
<evidence type="ECO:0000313" key="3">
    <source>
        <dbReference type="Proteomes" id="UP000762676"/>
    </source>
</evidence>
<name>A0AAV4HBC9_9GAST</name>
<evidence type="ECO:0000313" key="2">
    <source>
        <dbReference type="EMBL" id="GFR94735.1"/>
    </source>
</evidence>
<dbReference type="AlphaFoldDB" id="A0AAV4HBC9"/>
<dbReference type="InterPro" id="IPR036691">
    <property type="entry name" value="Endo/exonu/phosph_ase_sf"/>
</dbReference>
<reference evidence="2 3" key="1">
    <citation type="journal article" date="2021" name="Elife">
        <title>Chloroplast acquisition without the gene transfer in kleptoplastic sea slugs, Plakobranchus ocellatus.</title>
        <authorList>
            <person name="Maeda T."/>
            <person name="Takahashi S."/>
            <person name="Yoshida T."/>
            <person name="Shimamura S."/>
            <person name="Takaki Y."/>
            <person name="Nagai Y."/>
            <person name="Toyoda A."/>
            <person name="Suzuki Y."/>
            <person name="Arimoto A."/>
            <person name="Ishii H."/>
            <person name="Satoh N."/>
            <person name="Nishiyama T."/>
            <person name="Hasebe M."/>
            <person name="Maruyama T."/>
            <person name="Minagawa J."/>
            <person name="Obokata J."/>
            <person name="Shigenobu S."/>
        </authorList>
    </citation>
    <scope>NUCLEOTIDE SEQUENCE [LARGE SCALE GENOMIC DNA]</scope>
</reference>
<feature type="region of interest" description="Disordered" evidence="1">
    <location>
        <begin position="49"/>
        <end position="68"/>
    </location>
</feature>
<dbReference type="Proteomes" id="UP000762676">
    <property type="component" value="Unassembled WGS sequence"/>
</dbReference>
<keyword evidence="3" id="KW-1185">Reference proteome</keyword>
<accession>A0AAV4HBC9</accession>
<dbReference type="SUPFAM" id="SSF56219">
    <property type="entry name" value="DNase I-like"/>
    <property type="match status" value="1"/>
</dbReference>
<evidence type="ECO:0000256" key="1">
    <source>
        <dbReference type="SAM" id="MobiDB-lite"/>
    </source>
</evidence>
<feature type="compositionally biased region" description="Polar residues" evidence="1">
    <location>
        <begin position="1"/>
        <end position="14"/>
    </location>
</feature>
<protein>
    <submittedName>
        <fullName evidence="2">Craniofacial development protein 2-like</fullName>
    </submittedName>
</protein>